<dbReference type="EMBL" id="CAJVNV010000158">
    <property type="protein sequence ID" value="CAG8085342.1"/>
    <property type="molecule type" value="Genomic_DNA"/>
</dbReference>
<reference evidence="3" key="1">
    <citation type="submission" date="2016-10" db="EMBL/GenBank/DDBJ databases">
        <title>Uncovering the secondary metabolism of Penicillium species provides insights into the evolution of 6-MSA pathways.</title>
        <authorList>
            <person name="Nielsen J.C."/>
            <person name="Nielsen J."/>
        </authorList>
    </citation>
    <scope>NUCLEOTIDE SEQUENCE [LARGE SCALE GENOMIC DNA]</scope>
    <source>
        <strain evidence="3">IBT 13039</strain>
    </source>
</reference>
<reference evidence="2" key="3">
    <citation type="submission" date="2021-07" db="EMBL/GenBank/DDBJ databases">
        <authorList>
            <person name="Branca A.L. A."/>
        </authorList>
    </citation>
    <scope>NUCLEOTIDE SEQUENCE</scope>
</reference>
<evidence type="ECO:0000313" key="2">
    <source>
        <dbReference type="EMBL" id="CAG8085342.1"/>
    </source>
</evidence>
<dbReference type="Proteomes" id="UP000191691">
    <property type="component" value="Unassembled WGS sequence"/>
</dbReference>
<evidence type="ECO:0000256" key="1">
    <source>
        <dbReference type="SAM" id="MobiDB-lite"/>
    </source>
</evidence>
<accession>A0A1V6Z6Z9</accession>
<feature type="region of interest" description="Disordered" evidence="1">
    <location>
        <begin position="76"/>
        <end position="96"/>
    </location>
</feature>
<sequence>MPNRSHNTQKAASNYENQFQVNGFLPKGIDHEIPRWSAVYSSYSEMRRLLPSLTSVSTSPSPSPEIEGETAYIQTAANETKPDVSSSGESSRRPHSGVLYRDYAEATFTKGISIPAPQSRSRSRSRSSAPIDERIGLEKALACEAEILHGGLASAGEVRVPSGEDFGYDVFMNDLDALLRF</sequence>
<gene>
    <name evidence="3" type="ORF">PENNAL_c0002G00418</name>
    <name evidence="2" type="ORF">PNAL_LOCUS4251</name>
</gene>
<dbReference type="Proteomes" id="UP001153461">
    <property type="component" value="Unassembled WGS sequence"/>
</dbReference>
<dbReference type="OMA" id="DHEIPRW"/>
<dbReference type="OrthoDB" id="4369843at2759"/>
<dbReference type="AlphaFoldDB" id="A0A1V6Z6Z9"/>
<organism evidence="3 4">
    <name type="scientific">Penicillium nalgiovense</name>
    <dbReference type="NCBI Taxonomy" id="60175"/>
    <lineage>
        <taxon>Eukaryota</taxon>
        <taxon>Fungi</taxon>
        <taxon>Dikarya</taxon>
        <taxon>Ascomycota</taxon>
        <taxon>Pezizomycotina</taxon>
        <taxon>Eurotiomycetes</taxon>
        <taxon>Eurotiomycetidae</taxon>
        <taxon>Eurotiales</taxon>
        <taxon>Aspergillaceae</taxon>
        <taxon>Penicillium</taxon>
    </lineage>
</organism>
<reference evidence="4" key="2">
    <citation type="journal article" date="2017" name="Nat. Microbiol.">
        <title>Global analysis of biosynthetic gene clusters reveals vast potential of secondary metabolite production in Penicillium species.</title>
        <authorList>
            <person name="Nielsen J.C."/>
            <person name="Grijseels S."/>
            <person name="Prigent S."/>
            <person name="Ji B."/>
            <person name="Dainat J."/>
            <person name="Nielsen K.F."/>
            <person name="Frisvad J.C."/>
            <person name="Workman M."/>
            <person name="Nielsen J."/>
        </authorList>
    </citation>
    <scope>NUCLEOTIDE SEQUENCE [LARGE SCALE GENOMIC DNA]</scope>
    <source>
        <strain evidence="4">IBT 13039</strain>
    </source>
</reference>
<name>A0A1V6Z6Z9_PENNA</name>
<dbReference type="EMBL" id="MOOB01000002">
    <property type="protein sequence ID" value="OQE95463.1"/>
    <property type="molecule type" value="Genomic_DNA"/>
</dbReference>
<proteinExistence type="predicted"/>
<evidence type="ECO:0000313" key="4">
    <source>
        <dbReference type="Proteomes" id="UP000191691"/>
    </source>
</evidence>
<protein>
    <submittedName>
        <fullName evidence="3">Uncharacterized protein</fullName>
    </submittedName>
</protein>
<feature type="region of interest" description="Disordered" evidence="1">
    <location>
        <begin position="111"/>
        <end position="131"/>
    </location>
</feature>
<comment type="caution">
    <text evidence="3">The sequence shown here is derived from an EMBL/GenBank/DDBJ whole genome shotgun (WGS) entry which is preliminary data.</text>
</comment>
<keyword evidence="4" id="KW-1185">Reference proteome</keyword>
<evidence type="ECO:0000313" key="3">
    <source>
        <dbReference type="EMBL" id="OQE95463.1"/>
    </source>
</evidence>